<evidence type="ECO:0000259" key="1">
    <source>
        <dbReference type="PROSITE" id="PS51447"/>
    </source>
</evidence>
<organism evidence="2">
    <name type="scientific">marine sediment metagenome</name>
    <dbReference type="NCBI Taxonomy" id="412755"/>
    <lineage>
        <taxon>unclassified sequences</taxon>
        <taxon>metagenomes</taxon>
        <taxon>ecological metagenomes</taxon>
    </lineage>
</organism>
<dbReference type="PROSITE" id="PS51447">
    <property type="entry name" value="FDX_ACB"/>
    <property type="match status" value="1"/>
</dbReference>
<gene>
    <name evidence="2" type="ORF">S01H1_22333</name>
</gene>
<accession>X0T4A3</accession>
<sequence length="95" mass="10340">PRFPAVTRDLSLIVDEKVKWSHLADAIAAVEQPMRVAVEYVTTFRGGPIPAGKKSVTVTLVYRSAEGTLRSEEVDTQVAVVVAALAKEFSAELRE</sequence>
<name>X0T4A3_9ZZZZ</name>
<proteinExistence type="predicted"/>
<dbReference type="SMART" id="SM00896">
    <property type="entry name" value="FDX-ACB"/>
    <property type="match status" value="1"/>
</dbReference>
<dbReference type="Gene3D" id="3.30.70.380">
    <property type="entry name" value="Ferrodoxin-fold anticodon-binding domain"/>
    <property type="match status" value="1"/>
</dbReference>
<dbReference type="Pfam" id="PF03147">
    <property type="entry name" value="FDX-ACB"/>
    <property type="match status" value="1"/>
</dbReference>
<dbReference type="InterPro" id="IPR005121">
    <property type="entry name" value="Fdx_antiC-bd"/>
</dbReference>
<protein>
    <recommendedName>
        <fullName evidence="1">FDX-ACB domain-containing protein</fullName>
    </recommendedName>
</protein>
<dbReference type="InterPro" id="IPR036690">
    <property type="entry name" value="Fdx_antiC-bd_sf"/>
</dbReference>
<reference evidence="2" key="1">
    <citation type="journal article" date="2014" name="Front. Microbiol.">
        <title>High frequency of phylogenetically diverse reductive dehalogenase-homologous genes in deep subseafloor sedimentary metagenomes.</title>
        <authorList>
            <person name="Kawai M."/>
            <person name="Futagami T."/>
            <person name="Toyoda A."/>
            <person name="Takaki Y."/>
            <person name="Nishi S."/>
            <person name="Hori S."/>
            <person name="Arai W."/>
            <person name="Tsubouchi T."/>
            <person name="Morono Y."/>
            <person name="Uchiyama I."/>
            <person name="Ito T."/>
            <person name="Fujiyama A."/>
            <person name="Inagaki F."/>
            <person name="Takami H."/>
        </authorList>
    </citation>
    <scope>NUCLEOTIDE SEQUENCE</scope>
    <source>
        <strain evidence="2">Expedition CK06-06</strain>
    </source>
</reference>
<dbReference type="SUPFAM" id="SSF54991">
    <property type="entry name" value="Anticodon-binding domain of PheRS"/>
    <property type="match status" value="1"/>
</dbReference>
<feature type="non-terminal residue" evidence="2">
    <location>
        <position position="1"/>
    </location>
</feature>
<comment type="caution">
    <text evidence="2">The sequence shown here is derived from an EMBL/GenBank/DDBJ whole genome shotgun (WGS) entry which is preliminary data.</text>
</comment>
<dbReference type="EMBL" id="BARS01012582">
    <property type="protein sequence ID" value="GAF88044.1"/>
    <property type="molecule type" value="Genomic_DNA"/>
</dbReference>
<dbReference type="AlphaFoldDB" id="X0T4A3"/>
<evidence type="ECO:0000313" key="2">
    <source>
        <dbReference type="EMBL" id="GAF88044.1"/>
    </source>
</evidence>
<feature type="domain" description="FDX-ACB" evidence="1">
    <location>
        <begin position="1"/>
        <end position="94"/>
    </location>
</feature>